<protein>
    <submittedName>
        <fullName evidence="2">Uncharacterized protein</fullName>
    </submittedName>
</protein>
<proteinExistence type="predicted"/>
<dbReference type="AlphaFoldDB" id="A0AAW0BP85"/>
<organism evidence="2 3">
    <name type="scientific">Favolaschia claudopus</name>
    <dbReference type="NCBI Taxonomy" id="2862362"/>
    <lineage>
        <taxon>Eukaryota</taxon>
        <taxon>Fungi</taxon>
        <taxon>Dikarya</taxon>
        <taxon>Basidiomycota</taxon>
        <taxon>Agaricomycotina</taxon>
        <taxon>Agaricomycetes</taxon>
        <taxon>Agaricomycetidae</taxon>
        <taxon>Agaricales</taxon>
        <taxon>Marasmiineae</taxon>
        <taxon>Mycenaceae</taxon>
        <taxon>Favolaschia</taxon>
    </lineage>
</organism>
<feature type="region of interest" description="Disordered" evidence="1">
    <location>
        <begin position="98"/>
        <end position="150"/>
    </location>
</feature>
<comment type="caution">
    <text evidence="2">The sequence shown here is derived from an EMBL/GenBank/DDBJ whole genome shotgun (WGS) entry which is preliminary data.</text>
</comment>
<evidence type="ECO:0000313" key="2">
    <source>
        <dbReference type="EMBL" id="KAK7027862.1"/>
    </source>
</evidence>
<gene>
    <name evidence="2" type="ORF">R3P38DRAFT_2777004</name>
</gene>
<name>A0AAW0BP85_9AGAR</name>
<accession>A0AAW0BP85</accession>
<feature type="region of interest" description="Disordered" evidence="1">
    <location>
        <begin position="30"/>
        <end position="59"/>
    </location>
</feature>
<keyword evidence="3" id="KW-1185">Reference proteome</keyword>
<dbReference type="Proteomes" id="UP001362999">
    <property type="component" value="Unassembled WGS sequence"/>
</dbReference>
<evidence type="ECO:0000313" key="3">
    <source>
        <dbReference type="Proteomes" id="UP001362999"/>
    </source>
</evidence>
<feature type="compositionally biased region" description="Basic residues" evidence="1">
    <location>
        <begin position="105"/>
        <end position="114"/>
    </location>
</feature>
<evidence type="ECO:0000256" key="1">
    <source>
        <dbReference type="SAM" id="MobiDB-lite"/>
    </source>
</evidence>
<reference evidence="2 3" key="1">
    <citation type="journal article" date="2024" name="J Genomics">
        <title>Draft genome sequencing and assembly of Favolaschia claudopus CIRM-BRFM 2984 isolated from oak limbs.</title>
        <authorList>
            <person name="Navarro D."/>
            <person name="Drula E."/>
            <person name="Chaduli D."/>
            <person name="Cazenave R."/>
            <person name="Ahrendt S."/>
            <person name="Wang J."/>
            <person name="Lipzen A."/>
            <person name="Daum C."/>
            <person name="Barry K."/>
            <person name="Grigoriev I.V."/>
            <person name="Favel A."/>
            <person name="Rosso M.N."/>
            <person name="Martin F."/>
        </authorList>
    </citation>
    <scope>NUCLEOTIDE SEQUENCE [LARGE SCALE GENOMIC DNA]</scope>
    <source>
        <strain evidence="2 3">CIRM-BRFM 2984</strain>
    </source>
</reference>
<feature type="compositionally biased region" description="Polar residues" evidence="1">
    <location>
        <begin position="37"/>
        <end position="59"/>
    </location>
</feature>
<sequence length="150" mass="15783">MFDVYKAGLGSMPVASSEVRVRTGMEMRDGAAEAGEPTSNKECAKWSNEQQQTGHAASAGTTQWAFAASDSATQWALAASVSTTQWASAASVVQLVHENLTTKKNTSKKKKRPRASGEGQRSEEASASEKAALAKMEGGLGGAPFPPERH</sequence>
<dbReference type="EMBL" id="JAWWNJ010000029">
    <property type="protein sequence ID" value="KAK7027862.1"/>
    <property type="molecule type" value="Genomic_DNA"/>
</dbReference>